<keyword evidence="4" id="KW-0413">Isomerase</keyword>
<evidence type="ECO:0000256" key="2">
    <source>
        <dbReference type="ARBA" id="ARBA00022723"/>
    </source>
</evidence>
<evidence type="ECO:0000256" key="3">
    <source>
        <dbReference type="ARBA" id="ARBA00022842"/>
    </source>
</evidence>
<dbReference type="Ensembl" id="ENSOKIT00005013290.1">
    <property type="protein sequence ID" value="ENSOKIP00005012456.1"/>
    <property type="gene ID" value="ENSOKIG00005005590.1"/>
</dbReference>
<dbReference type="GeneTree" id="ENSGT00940000158353"/>
<keyword evidence="7" id="KW-1185">Reference proteome</keyword>
<dbReference type="PANTHER" id="PTHR45745:SF2">
    <property type="entry name" value="GLUCOSE 1,6-BISPHOSPHATE SYNTHASE"/>
    <property type="match status" value="1"/>
</dbReference>
<comment type="similarity">
    <text evidence="1">Belongs to the phosphohexose mutase family.</text>
</comment>
<dbReference type="GO" id="GO:0016868">
    <property type="term" value="F:intramolecular phosphotransferase activity"/>
    <property type="evidence" value="ECO:0007669"/>
    <property type="project" value="InterPro"/>
</dbReference>
<evidence type="ECO:0000256" key="4">
    <source>
        <dbReference type="ARBA" id="ARBA00023235"/>
    </source>
</evidence>
<feature type="domain" description="Alpha-D-phosphohexomutase alpha/beta/alpha" evidence="5">
    <location>
        <begin position="2"/>
        <end position="119"/>
    </location>
</feature>
<dbReference type="AlphaFoldDB" id="A0A8C7F467"/>
<evidence type="ECO:0000313" key="7">
    <source>
        <dbReference type="Proteomes" id="UP000694557"/>
    </source>
</evidence>
<reference evidence="6" key="2">
    <citation type="submission" date="2025-09" db="UniProtKB">
        <authorList>
            <consortium name="Ensembl"/>
        </authorList>
    </citation>
    <scope>IDENTIFICATION</scope>
</reference>
<protein>
    <recommendedName>
        <fullName evidence="5">Alpha-D-phosphohexomutase alpha/beta/alpha domain-containing protein</fullName>
    </recommendedName>
</protein>
<dbReference type="GO" id="GO:0005634">
    <property type="term" value="C:nucleus"/>
    <property type="evidence" value="ECO:0007669"/>
    <property type="project" value="TreeGrafter"/>
</dbReference>
<dbReference type="GO" id="GO:0046872">
    <property type="term" value="F:metal ion binding"/>
    <property type="evidence" value="ECO:0007669"/>
    <property type="project" value="UniProtKB-KW"/>
</dbReference>
<reference evidence="6" key="1">
    <citation type="submission" date="2025-08" db="UniProtKB">
        <authorList>
            <consortium name="Ensembl"/>
        </authorList>
    </citation>
    <scope>IDENTIFICATION</scope>
</reference>
<dbReference type="Pfam" id="PF02878">
    <property type="entry name" value="PGM_PMM_I"/>
    <property type="match status" value="1"/>
</dbReference>
<keyword evidence="2" id="KW-0479">Metal-binding</keyword>
<dbReference type="InterPro" id="IPR005844">
    <property type="entry name" value="A-D-PHexomutase_a/b/a-I"/>
</dbReference>
<sequence length="159" mass="17790">MAFGTAGLRAAMGVGFALIKDMTIIQSKQGMYKYLARSFPDFGSRGIVVGYDTRALEAIGCYSERLSRLTAAGMLCKDIPVFLFSTYVPTEFFLMSFLFSDVMVTASHNPKEDNGCKVSDFCFSFYQGHLSPRMEHTASRFLVVLKAFNTAFCRRQYAI</sequence>
<dbReference type="Gene3D" id="3.40.120.10">
    <property type="entry name" value="Alpha-D-Glucose-1,6-Bisphosphate, subunit A, domain 3"/>
    <property type="match status" value="1"/>
</dbReference>
<dbReference type="Proteomes" id="UP000694557">
    <property type="component" value="Unassembled WGS sequence"/>
</dbReference>
<keyword evidence="3" id="KW-0460">Magnesium</keyword>
<evidence type="ECO:0000256" key="1">
    <source>
        <dbReference type="ARBA" id="ARBA00010231"/>
    </source>
</evidence>
<dbReference type="PANTHER" id="PTHR45745">
    <property type="entry name" value="PHOSPHOMANNOMUTASE 45A"/>
    <property type="match status" value="1"/>
</dbReference>
<dbReference type="GO" id="GO:0047933">
    <property type="term" value="F:glucose-1,6-bisphosphate synthase activity"/>
    <property type="evidence" value="ECO:0007669"/>
    <property type="project" value="TreeGrafter"/>
</dbReference>
<proteinExistence type="inferred from homology"/>
<dbReference type="GO" id="GO:0005975">
    <property type="term" value="P:carbohydrate metabolic process"/>
    <property type="evidence" value="ECO:0007669"/>
    <property type="project" value="InterPro"/>
</dbReference>
<accession>A0A8C7F467</accession>
<dbReference type="SUPFAM" id="SSF53738">
    <property type="entry name" value="Phosphoglucomutase, first 3 domains"/>
    <property type="match status" value="1"/>
</dbReference>
<organism evidence="6 7">
    <name type="scientific">Oncorhynchus kisutch</name>
    <name type="common">Coho salmon</name>
    <name type="synonym">Salmo kisutch</name>
    <dbReference type="NCBI Taxonomy" id="8019"/>
    <lineage>
        <taxon>Eukaryota</taxon>
        <taxon>Metazoa</taxon>
        <taxon>Chordata</taxon>
        <taxon>Craniata</taxon>
        <taxon>Vertebrata</taxon>
        <taxon>Euteleostomi</taxon>
        <taxon>Actinopterygii</taxon>
        <taxon>Neopterygii</taxon>
        <taxon>Teleostei</taxon>
        <taxon>Protacanthopterygii</taxon>
        <taxon>Salmoniformes</taxon>
        <taxon>Salmonidae</taxon>
        <taxon>Salmoninae</taxon>
        <taxon>Oncorhynchus</taxon>
    </lineage>
</organism>
<evidence type="ECO:0000313" key="6">
    <source>
        <dbReference type="Ensembl" id="ENSOKIP00005012456.1"/>
    </source>
</evidence>
<name>A0A8C7F467_ONCKI</name>
<evidence type="ECO:0000259" key="5">
    <source>
        <dbReference type="Pfam" id="PF02878"/>
    </source>
</evidence>
<dbReference type="InterPro" id="IPR016055">
    <property type="entry name" value="A-D-PHexomutase_a/b/a-I/II/III"/>
</dbReference>